<dbReference type="RefSeq" id="WP_011588682.1">
    <property type="nucleotide sequence ID" value="NC_008260.1"/>
</dbReference>
<organism evidence="6 7">
    <name type="scientific">Alcanivorax borkumensis (strain ATCC 700651 / DSM 11573 / NCIMB 13689 / SK2)</name>
    <dbReference type="NCBI Taxonomy" id="393595"/>
    <lineage>
        <taxon>Bacteria</taxon>
        <taxon>Pseudomonadati</taxon>
        <taxon>Pseudomonadota</taxon>
        <taxon>Gammaproteobacteria</taxon>
        <taxon>Oceanospirillales</taxon>
        <taxon>Alcanivoracaceae</taxon>
        <taxon>Alcanivorax</taxon>
    </lineage>
</organism>
<dbReference type="PROSITE" id="PS50893">
    <property type="entry name" value="ABC_TRANSPORTER_2"/>
    <property type="match status" value="1"/>
</dbReference>
<evidence type="ECO:0000313" key="6">
    <source>
        <dbReference type="EMBL" id="CAL16848.1"/>
    </source>
</evidence>
<dbReference type="STRING" id="393595.ABO_1401"/>
<comment type="similarity">
    <text evidence="4">Belongs to the ABC transporter superfamily. Macrolide exporter (TC 3.A.1.122) family.</text>
</comment>
<keyword evidence="7" id="KW-1185">Reference proteome</keyword>
<dbReference type="InterPro" id="IPR017911">
    <property type="entry name" value="MacB-like_ATP-bd"/>
</dbReference>
<dbReference type="GO" id="GO:0005886">
    <property type="term" value="C:plasma membrane"/>
    <property type="evidence" value="ECO:0007669"/>
    <property type="project" value="TreeGrafter"/>
</dbReference>
<keyword evidence="3 6" id="KW-0067">ATP-binding</keyword>
<dbReference type="PANTHER" id="PTHR24220">
    <property type="entry name" value="IMPORT ATP-BINDING PROTEIN"/>
    <property type="match status" value="1"/>
</dbReference>
<dbReference type="FunFam" id="3.40.50.300:FF:000032">
    <property type="entry name" value="Export ABC transporter ATP-binding protein"/>
    <property type="match status" value="1"/>
</dbReference>
<dbReference type="InterPro" id="IPR003593">
    <property type="entry name" value="AAA+_ATPase"/>
</dbReference>
<keyword evidence="2" id="KW-0547">Nucleotide-binding</keyword>
<dbReference type="eggNOG" id="COG4181">
    <property type="taxonomic scope" value="Bacteria"/>
</dbReference>
<dbReference type="InterPro" id="IPR015854">
    <property type="entry name" value="ABC_transpr_LolD-like"/>
</dbReference>
<dbReference type="OrthoDB" id="9801477at2"/>
<protein>
    <submittedName>
        <fullName evidence="6">ABC transporter, ATP-binding protein</fullName>
    </submittedName>
</protein>
<dbReference type="KEGG" id="abo:ABO_1401"/>
<proteinExistence type="inferred from homology"/>
<sequence>MNTTSPVLLAHNLCKRVQGPEGGLDLLQGITLEVNAGDSLAITGPSGSGKSTLLSLLAGLDVPTSGDVQLGGVSFSQANEDERARLRGEQCGFVFQHFQLINDLTALENVMLPLEILNRDHRREQAMHWLEQVGLGRRQHHFPAQLSGGEQQRVALARAFVVSPALLFADEPTGSLDFANGEHVADLLFSLNAEQKTALVLVTHDPQLAARCERSVCLAEGRLSV</sequence>
<dbReference type="SUPFAM" id="SSF52540">
    <property type="entry name" value="P-loop containing nucleoside triphosphate hydrolases"/>
    <property type="match status" value="1"/>
</dbReference>
<dbReference type="Proteomes" id="UP000008871">
    <property type="component" value="Chromosome"/>
</dbReference>
<dbReference type="Gene3D" id="3.40.50.300">
    <property type="entry name" value="P-loop containing nucleotide triphosphate hydrolases"/>
    <property type="match status" value="1"/>
</dbReference>
<dbReference type="InterPro" id="IPR017871">
    <property type="entry name" value="ABC_transporter-like_CS"/>
</dbReference>
<dbReference type="GO" id="GO:0022857">
    <property type="term" value="F:transmembrane transporter activity"/>
    <property type="evidence" value="ECO:0007669"/>
    <property type="project" value="TreeGrafter"/>
</dbReference>
<dbReference type="CDD" id="cd03255">
    <property type="entry name" value="ABC_MJ0796_LolCDE_FtsE"/>
    <property type="match status" value="1"/>
</dbReference>
<gene>
    <name evidence="6" type="ordered locus">ABO_1401</name>
</gene>
<dbReference type="InterPro" id="IPR003439">
    <property type="entry name" value="ABC_transporter-like_ATP-bd"/>
</dbReference>
<dbReference type="HOGENOM" id="CLU_000604_1_22_6"/>
<name>Q0VPQ0_ALCBS</name>
<evidence type="ECO:0000256" key="4">
    <source>
        <dbReference type="ARBA" id="ARBA00038388"/>
    </source>
</evidence>
<evidence type="ECO:0000256" key="1">
    <source>
        <dbReference type="ARBA" id="ARBA00022448"/>
    </source>
</evidence>
<evidence type="ECO:0000313" key="7">
    <source>
        <dbReference type="Proteomes" id="UP000008871"/>
    </source>
</evidence>
<reference evidence="6 7" key="1">
    <citation type="journal article" date="2006" name="Nat. Biotechnol.">
        <title>Genome sequence of the ubiquitous hydrocarbon-degrading marine bacterium Alcanivorax borkumensis.</title>
        <authorList>
            <person name="Schneiker S."/>
            <person name="Martins dos Santos V.A.P."/>
            <person name="Bartels D."/>
            <person name="Bekel T."/>
            <person name="Brecht M."/>
            <person name="Buhrmester J."/>
            <person name="Chernikova T.N."/>
            <person name="Denaro R."/>
            <person name="Ferrer M."/>
            <person name="Gertler C."/>
            <person name="Goesmann A."/>
            <person name="Golyshina O.V."/>
            <person name="Kaminski F."/>
            <person name="Khachane A.N."/>
            <person name="Lang S."/>
            <person name="Linke B."/>
            <person name="McHardy A.C."/>
            <person name="Meyer F."/>
            <person name="Nechitaylo T."/>
            <person name="Puehler A."/>
            <person name="Regenhardt D."/>
            <person name="Rupp O."/>
            <person name="Sabirova J.S."/>
            <person name="Selbitschka W."/>
            <person name="Yakimov M.M."/>
            <person name="Timmis K.N."/>
            <person name="Vorhoelter F.-J."/>
            <person name="Weidner S."/>
            <person name="Kaiser O."/>
            <person name="Golyshin P.N."/>
        </authorList>
    </citation>
    <scope>NUCLEOTIDE SEQUENCE [LARGE SCALE GENOMIC DNA]</scope>
    <source>
        <strain evidence="7">ATCC 700651 / DSM 11573 / NCIMB 13689 / SK2</strain>
    </source>
</reference>
<dbReference type="GO" id="GO:1902495">
    <property type="term" value="C:transmembrane transporter complex"/>
    <property type="evidence" value="ECO:0007669"/>
    <property type="project" value="UniProtKB-ARBA"/>
</dbReference>
<evidence type="ECO:0000256" key="3">
    <source>
        <dbReference type="ARBA" id="ARBA00022840"/>
    </source>
</evidence>
<dbReference type="PANTHER" id="PTHR24220:SF86">
    <property type="entry name" value="ABC TRANSPORTER ABCH.1"/>
    <property type="match status" value="1"/>
</dbReference>
<dbReference type="AlphaFoldDB" id="Q0VPQ0"/>
<dbReference type="GO" id="GO:0005524">
    <property type="term" value="F:ATP binding"/>
    <property type="evidence" value="ECO:0007669"/>
    <property type="project" value="UniProtKB-KW"/>
</dbReference>
<dbReference type="Pfam" id="PF00005">
    <property type="entry name" value="ABC_tran"/>
    <property type="match status" value="1"/>
</dbReference>
<dbReference type="InterPro" id="IPR027417">
    <property type="entry name" value="P-loop_NTPase"/>
</dbReference>
<evidence type="ECO:0000259" key="5">
    <source>
        <dbReference type="PROSITE" id="PS50893"/>
    </source>
</evidence>
<accession>Q0VPQ0</accession>
<feature type="domain" description="ABC transporter" evidence="5">
    <location>
        <begin position="8"/>
        <end position="225"/>
    </location>
</feature>
<dbReference type="PROSITE" id="PS00211">
    <property type="entry name" value="ABC_TRANSPORTER_1"/>
    <property type="match status" value="1"/>
</dbReference>
<evidence type="ECO:0000256" key="2">
    <source>
        <dbReference type="ARBA" id="ARBA00022741"/>
    </source>
</evidence>
<dbReference type="GO" id="GO:0016887">
    <property type="term" value="F:ATP hydrolysis activity"/>
    <property type="evidence" value="ECO:0007669"/>
    <property type="project" value="InterPro"/>
</dbReference>
<dbReference type="EMBL" id="AM286690">
    <property type="protein sequence ID" value="CAL16848.1"/>
    <property type="molecule type" value="Genomic_DNA"/>
</dbReference>
<dbReference type="SMART" id="SM00382">
    <property type="entry name" value="AAA"/>
    <property type="match status" value="1"/>
</dbReference>
<keyword evidence="1" id="KW-0813">Transport</keyword>